<name>A0ACB9WF53_CHAAC</name>
<keyword evidence="2" id="KW-1185">Reference proteome</keyword>
<sequence>MLATAARLLLLLSGMCAGEGRLTPGAPEWSRCRHRDVLHDPHRSREPLPLRQLELQRALITGASISSPPGVLIEDRSFTNLSCEASGSISSREWLKDGQMLQPGDRVSFSNSKRTVFIHPVHSSHHGSFQCRVSNPISSMTVEHRLTVNYGPHNVSITGPSAAAPGQRVTLQCEADSVPPATFSWMFNGNETQVNTSTFTIERLQVESVGNYSCTASNMVTMLRNSTVLHLRASCTAPCWSFVLLLISALSLRELL</sequence>
<accession>A0ACB9WF53</accession>
<protein>
    <submittedName>
        <fullName evidence="1">Uncharacterized protein</fullName>
    </submittedName>
</protein>
<reference evidence="1" key="1">
    <citation type="submission" date="2022-05" db="EMBL/GenBank/DDBJ databases">
        <title>Chromosome-level genome of Chaenocephalus aceratus.</title>
        <authorList>
            <person name="Park H."/>
        </authorList>
    </citation>
    <scope>NUCLEOTIDE SEQUENCE</scope>
    <source>
        <strain evidence="1">KU_202001</strain>
    </source>
</reference>
<evidence type="ECO:0000313" key="1">
    <source>
        <dbReference type="EMBL" id="KAI4811483.1"/>
    </source>
</evidence>
<dbReference type="EMBL" id="CM043800">
    <property type="protein sequence ID" value="KAI4811483.1"/>
    <property type="molecule type" value="Genomic_DNA"/>
</dbReference>
<comment type="caution">
    <text evidence="1">The sequence shown here is derived from an EMBL/GenBank/DDBJ whole genome shotgun (WGS) entry which is preliminary data.</text>
</comment>
<evidence type="ECO:0000313" key="2">
    <source>
        <dbReference type="Proteomes" id="UP001057452"/>
    </source>
</evidence>
<gene>
    <name evidence="1" type="ORF">KUCAC02_014388</name>
</gene>
<proteinExistence type="predicted"/>
<dbReference type="Proteomes" id="UP001057452">
    <property type="component" value="Chromosome 16"/>
</dbReference>
<organism evidence="1 2">
    <name type="scientific">Chaenocephalus aceratus</name>
    <name type="common">Blackfin icefish</name>
    <name type="synonym">Chaenichthys aceratus</name>
    <dbReference type="NCBI Taxonomy" id="36190"/>
    <lineage>
        <taxon>Eukaryota</taxon>
        <taxon>Metazoa</taxon>
        <taxon>Chordata</taxon>
        <taxon>Craniata</taxon>
        <taxon>Vertebrata</taxon>
        <taxon>Euteleostomi</taxon>
        <taxon>Actinopterygii</taxon>
        <taxon>Neopterygii</taxon>
        <taxon>Teleostei</taxon>
        <taxon>Neoteleostei</taxon>
        <taxon>Acanthomorphata</taxon>
        <taxon>Eupercaria</taxon>
        <taxon>Perciformes</taxon>
        <taxon>Notothenioidei</taxon>
        <taxon>Channichthyidae</taxon>
        <taxon>Chaenocephalus</taxon>
    </lineage>
</organism>